<feature type="region of interest" description="Disordered" evidence="1">
    <location>
        <begin position="277"/>
        <end position="382"/>
    </location>
</feature>
<feature type="compositionally biased region" description="Basic and acidic residues" evidence="1">
    <location>
        <begin position="68"/>
        <end position="82"/>
    </location>
</feature>
<dbReference type="InterPro" id="IPR044277">
    <property type="entry name" value="GIP1"/>
</dbReference>
<reference evidence="3" key="1">
    <citation type="journal article" date="2013" name="Nat. Biotechnol.">
        <title>Draft genome sequence of chickpea (Cicer arietinum) provides a resource for trait improvement.</title>
        <authorList>
            <person name="Varshney R.K."/>
            <person name="Song C."/>
            <person name="Saxena R.K."/>
            <person name="Azam S."/>
            <person name="Yu S."/>
            <person name="Sharpe A.G."/>
            <person name="Cannon S."/>
            <person name="Baek J."/>
            <person name="Rosen B.D."/>
            <person name="Tar'an B."/>
            <person name="Millan T."/>
            <person name="Zhang X."/>
            <person name="Ramsay L.D."/>
            <person name="Iwata A."/>
            <person name="Wang Y."/>
            <person name="Nelson W."/>
            <person name="Farmer A.D."/>
            <person name="Gaur P.M."/>
            <person name="Soderlund C."/>
            <person name="Penmetsa R.V."/>
            <person name="Xu C."/>
            <person name="Bharti A.K."/>
            <person name="He W."/>
            <person name="Winter P."/>
            <person name="Zhao S."/>
            <person name="Hane J.K."/>
            <person name="Carrasquilla-Garcia N."/>
            <person name="Condie J.A."/>
            <person name="Upadhyaya H.D."/>
            <person name="Luo M.C."/>
            <person name="Thudi M."/>
            <person name="Gowda C.L."/>
            <person name="Singh N.P."/>
            <person name="Lichtenzveig J."/>
            <person name="Gali K.K."/>
            <person name="Rubio J."/>
            <person name="Nadarajan N."/>
            <person name="Dolezel J."/>
            <person name="Bansal K.C."/>
            <person name="Xu X."/>
            <person name="Edwards D."/>
            <person name="Zhang G."/>
            <person name="Kahl G."/>
            <person name="Gil J."/>
            <person name="Singh K.B."/>
            <person name="Datta S.K."/>
            <person name="Jackson S.A."/>
            <person name="Wang J."/>
            <person name="Cook D.R."/>
        </authorList>
    </citation>
    <scope>NUCLEOTIDE SEQUENCE [LARGE SCALE GENOMIC DNA]</scope>
    <source>
        <strain evidence="3">cv. CDC Frontier</strain>
    </source>
</reference>
<evidence type="ECO:0000313" key="3">
    <source>
        <dbReference type="Proteomes" id="UP000087171"/>
    </source>
</evidence>
<feature type="region of interest" description="Disordered" evidence="1">
    <location>
        <begin position="441"/>
        <end position="504"/>
    </location>
</feature>
<dbReference type="GeneID" id="101514417"/>
<feature type="compositionally biased region" description="Gly residues" evidence="1">
    <location>
        <begin position="85"/>
        <end position="96"/>
    </location>
</feature>
<keyword evidence="3" id="KW-1185">Reference proteome</keyword>
<reference evidence="4" key="2">
    <citation type="submission" date="2025-08" db="UniProtKB">
        <authorList>
            <consortium name="RefSeq"/>
        </authorList>
    </citation>
    <scope>IDENTIFICATION</scope>
    <source>
        <tissue evidence="4">Etiolated seedlings</tissue>
    </source>
</reference>
<feature type="compositionally biased region" description="Low complexity" evidence="1">
    <location>
        <begin position="305"/>
        <end position="319"/>
    </location>
</feature>
<name>A0A1S2XMG5_CICAR</name>
<dbReference type="eggNOG" id="ENOG502QQJY">
    <property type="taxonomic scope" value="Eukaryota"/>
</dbReference>
<dbReference type="AlphaFoldDB" id="A0A1S2XMG5"/>
<evidence type="ECO:0000259" key="2">
    <source>
        <dbReference type="Pfam" id="PF06972"/>
    </source>
</evidence>
<feature type="compositionally biased region" description="Polar residues" evidence="1">
    <location>
        <begin position="494"/>
        <end position="504"/>
    </location>
</feature>
<feature type="compositionally biased region" description="Polar residues" evidence="1">
    <location>
        <begin position="464"/>
        <end position="473"/>
    </location>
</feature>
<dbReference type="Pfam" id="PF06972">
    <property type="entry name" value="GIP1_N"/>
    <property type="match status" value="1"/>
</dbReference>
<feature type="compositionally biased region" description="Polar residues" evidence="1">
    <location>
        <begin position="372"/>
        <end position="382"/>
    </location>
</feature>
<dbReference type="OrthoDB" id="753279at2759"/>
<organism evidence="3 4">
    <name type="scientific">Cicer arietinum</name>
    <name type="common">Chickpea</name>
    <name type="synonym">Garbanzo</name>
    <dbReference type="NCBI Taxonomy" id="3827"/>
    <lineage>
        <taxon>Eukaryota</taxon>
        <taxon>Viridiplantae</taxon>
        <taxon>Streptophyta</taxon>
        <taxon>Embryophyta</taxon>
        <taxon>Tracheophyta</taxon>
        <taxon>Spermatophyta</taxon>
        <taxon>Magnoliopsida</taxon>
        <taxon>eudicotyledons</taxon>
        <taxon>Gunneridae</taxon>
        <taxon>Pentapetalae</taxon>
        <taxon>rosids</taxon>
        <taxon>fabids</taxon>
        <taxon>Fabales</taxon>
        <taxon>Fabaceae</taxon>
        <taxon>Papilionoideae</taxon>
        <taxon>50 kb inversion clade</taxon>
        <taxon>NPAAA clade</taxon>
        <taxon>Hologalegina</taxon>
        <taxon>IRL clade</taxon>
        <taxon>Cicereae</taxon>
        <taxon>Cicer</taxon>
    </lineage>
</organism>
<dbReference type="PaxDb" id="3827-XP_004490553.1"/>
<feature type="compositionally biased region" description="Polar residues" evidence="1">
    <location>
        <begin position="156"/>
        <end position="167"/>
    </location>
</feature>
<feature type="compositionally biased region" description="Polar residues" evidence="1">
    <location>
        <begin position="348"/>
        <end position="357"/>
    </location>
</feature>
<dbReference type="InterPro" id="IPR009719">
    <property type="entry name" value="GIP1_N"/>
</dbReference>
<feature type="region of interest" description="Disordered" evidence="1">
    <location>
        <begin position="64"/>
        <end position="113"/>
    </location>
</feature>
<feature type="compositionally biased region" description="Polar residues" evidence="1">
    <location>
        <begin position="320"/>
        <end position="339"/>
    </location>
</feature>
<feature type="compositionally biased region" description="Polar residues" evidence="1">
    <location>
        <begin position="179"/>
        <end position="203"/>
    </location>
</feature>
<dbReference type="SUPFAM" id="SSF46934">
    <property type="entry name" value="UBA-like"/>
    <property type="match status" value="1"/>
</dbReference>
<dbReference type="KEGG" id="cam:101514417"/>
<feature type="domain" description="GBF-interacting protein 1 N-terminal" evidence="2">
    <location>
        <begin position="11"/>
        <end position="70"/>
    </location>
</feature>
<dbReference type="RefSeq" id="XP_004490553.1">
    <property type="nucleotide sequence ID" value="XM_004490496.3"/>
</dbReference>
<protein>
    <submittedName>
        <fullName evidence="4">GBF-interacting protein 1-like</fullName>
    </submittedName>
</protein>
<dbReference type="PANTHER" id="PTHR46775">
    <property type="entry name" value="FLOCCULATION PROTEIN (DUF1296)"/>
    <property type="match status" value="1"/>
</dbReference>
<dbReference type="STRING" id="3827.A0A1S2XMG5"/>
<dbReference type="Proteomes" id="UP000087171">
    <property type="component" value="Chromosome Ca2"/>
</dbReference>
<gene>
    <name evidence="4" type="primary">LOC101514417</name>
</gene>
<feature type="compositionally biased region" description="Low complexity" evidence="1">
    <location>
        <begin position="358"/>
        <end position="371"/>
    </location>
</feature>
<sequence length="882" mass="93455">MSGGGFRASSIPNSVRKTIQNIREITGNHSDEDIYAMLKECSMDPNETAQKLLLQDTFHEVKRKRDRRKENLNNREHVEPRGRPGSLGRGLRGGRGNFSSHNISHDASGRKTQIAGKDNGARLASEKVVPNLSASQEIISKGKSSGTSSAPIIANGPTNAASGTISGVTPPPSSGDIMVQSSGNNNNVDSASPSDNSNKVATVTSGTGSSLSSSNHSGLGPASSAAAYFSSSDPVLVPSDNSWFPGAVSAIRREVGNQPSLGEINAVNSVKNKLTTASETGSSTVHGKIQGKSQGVAKNHSNEMPSPSSSVTHGSPSVSRPSSNYNNRSQQLVGSQKAGSNKEWKPKPTTTLNQNSGPASASEAPPVSAEVTKQSQSSSNALDIQEATSKLQRKLEEFHIPQRQHVILPNHIIVPDSEKKKFCFGSLGINFGVNTTSYISGPDSEKSSTQLSETSQDIEETVEEQNSSQNGAVTSEAGDYPDHPQSPDNVPVNLESSEVDGSSSAIQEYNESTKQDTVFPSEGHQYPGVHISPNYSYGFVPPMLGTQLTPFDNSESQTCDISRIPSFIVHPQLDPAGYYAQFYRSGADSDGRLSPFASSGSTAKYNGNIAVLPTPNSQSHQEGGILSTAGQTPLVTQPAGLMQSSIAVTQQPVPVFRPGGVHIPHYPPNYIPYGHYFSPFYVHPTAIHQFLGNGAFHQQPQASTVYPPPPAVASPAGLKYPPQFKPVTNGANPTHLVMPNAFGIYGSAPSGYNHNSATTAGNSNSNEDLGSSQFKESNVYLSGQQSEGSAVWVAAPGRDMTNLPTTSFYNLPPQGQHVTFAPTQPGHTFTNIYHPAQAVTAAAVHPLLQQSQTMAGAVDMVGPGGNVYQQPQHTQINWPNNY</sequence>
<evidence type="ECO:0000256" key="1">
    <source>
        <dbReference type="SAM" id="MobiDB-lite"/>
    </source>
</evidence>
<dbReference type="PANTHER" id="PTHR46775:SF1">
    <property type="entry name" value="FLOCCULATION PROTEIN (DUF1296)"/>
    <property type="match status" value="1"/>
</dbReference>
<evidence type="ECO:0000313" key="4">
    <source>
        <dbReference type="RefSeq" id="XP_004490553.1"/>
    </source>
</evidence>
<feature type="region of interest" description="Disordered" evidence="1">
    <location>
        <begin position="139"/>
        <end position="224"/>
    </location>
</feature>
<dbReference type="InterPro" id="IPR009060">
    <property type="entry name" value="UBA-like_sf"/>
</dbReference>
<proteinExistence type="predicted"/>
<accession>A0A1S2XMG5</accession>
<feature type="compositionally biased region" description="Low complexity" evidence="1">
    <location>
        <begin position="204"/>
        <end position="224"/>
    </location>
</feature>
<dbReference type="GO" id="GO:0051082">
    <property type="term" value="F:unfolded protein binding"/>
    <property type="evidence" value="ECO:0007669"/>
    <property type="project" value="TreeGrafter"/>
</dbReference>
<feature type="compositionally biased region" description="Low complexity" evidence="1">
    <location>
        <begin position="139"/>
        <end position="149"/>
    </location>
</feature>